<dbReference type="InterPro" id="IPR017871">
    <property type="entry name" value="ABC_transporter-like_CS"/>
</dbReference>
<sequence>MQKTTSSTASPHIVIDHLHVGYGTTAVLNDIHLEIAQGEFVALLGSSGCGKTTLLRTVAGFSSPRAGAIRVNGQDMTQAPPEKRGMALVFQSYALWPHMTVAQHIAYGLRLRRVPRAEIASRVAELETMLGLTGLSARKPAELSGGQRQRVALGRALAVRPDILLLDEPLSNLDARIRLQLRDEIRALQQRLGLTAIHVTHDREEAMVMADRIVILNQGRIMQAGSPQEVYHHPASSFVAAFMGAENRLVLEARYDGDTLMIPGDAESHSLVPANTSLPPGAIEARFRAEAARLYDAADTPLIQPGMLMRYGTVQAQSYPGGYWLHTISSGTWRIQVHASHPYAIGQRVAVQIPAEALFLFPLAEETTSSTAIPDTTSRYSPLPGLTA</sequence>
<dbReference type="PROSITE" id="PS50893">
    <property type="entry name" value="ABC_TRANSPORTER_2"/>
    <property type="match status" value="1"/>
</dbReference>
<name>A0A419AYB1_PECCA</name>
<dbReference type="SUPFAM" id="SSF52540">
    <property type="entry name" value="P-loop containing nucleoside triphosphate hydrolases"/>
    <property type="match status" value="1"/>
</dbReference>
<dbReference type="PROSITE" id="PS00211">
    <property type="entry name" value="ABC_TRANSPORTER_1"/>
    <property type="match status" value="1"/>
</dbReference>
<dbReference type="InterPro" id="IPR008995">
    <property type="entry name" value="Mo/tungstate-bd_C_term_dom"/>
</dbReference>
<dbReference type="SMART" id="SM00382">
    <property type="entry name" value="AAA"/>
    <property type="match status" value="1"/>
</dbReference>
<evidence type="ECO:0000256" key="3">
    <source>
        <dbReference type="ARBA" id="ARBA00022840"/>
    </source>
</evidence>
<dbReference type="GO" id="GO:0043190">
    <property type="term" value="C:ATP-binding cassette (ABC) transporter complex"/>
    <property type="evidence" value="ECO:0007669"/>
    <property type="project" value="UniProtKB-ARBA"/>
</dbReference>
<dbReference type="GO" id="GO:0005524">
    <property type="term" value="F:ATP binding"/>
    <property type="evidence" value="ECO:0007669"/>
    <property type="project" value="UniProtKB-KW"/>
</dbReference>
<dbReference type="Gene3D" id="3.40.50.300">
    <property type="entry name" value="P-loop containing nucleotide triphosphate hydrolases"/>
    <property type="match status" value="1"/>
</dbReference>
<dbReference type="PANTHER" id="PTHR42781:SF4">
    <property type="entry name" value="SPERMIDINE_PUTRESCINE IMPORT ATP-BINDING PROTEIN POTA"/>
    <property type="match status" value="1"/>
</dbReference>
<dbReference type="EMBL" id="QZDH01000012">
    <property type="protein sequence ID" value="RJL52876.1"/>
    <property type="molecule type" value="Genomic_DNA"/>
</dbReference>
<reference evidence="5 6" key="1">
    <citation type="submission" date="2018-09" db="EMBL/GenBank/DDBJ databases">
        <title>Phylogenetic diversity of Pectobacterium and Dickeya strains causing blackleg disease of potato in Morocco.</title>
        <authorList>
            <person name="Oulghazi S."/>
            <person name="Moumni M."/>
            <person name="Faure D."/>
        </authorList>
    </citation>
    <scope>NUCLEOTIDE SEQUENCE [LARGE SCALE GENOMIC DNA]</scope>
    <source>
        <strain evidence="5 6">S1.15.11.2D</strain>
    </source>
</reference>
<dbReference type="FunFam" id="3.40.50.300:FF:000042">
    <property type="entry name" value="Maltose/maltodextrin ABC transporter, ATP-binding protein"/>
    <property type="match status" value="1"/>
</dbReference>
<proteinExistence type="predicted"/>
<evidence type="ECO:0000313" key="6">
    <source>
        <dbReference type="Proteomes" id="UP000283655"/>
    </source>
</evidence>
<dbReference type="InterPro" id="IPR050093">
    <property type="entry name" value="ABC_SmlMolc_Importer"/>
</dbReference>
<comment type="caution">
    <text evidence="5">The sequence shown here is derived from an EMBL/GenBank/DDBJ whole genome shotgun (WGS) entry which is preliminary data.</text>
</comment>
<dbReference type="InterPro" id="IPR027417">
    <property type="entry name" value="P-loop_NTPase"/>
</dbReference>
<evidence type="ECO:0000313" key="5">
    <source>
        <dbReference type="EMBL" id="RJL52876.1"/>
    </source>
</evidence>
<dbReference type="Pfam" id="PF00005">
    <property type="entry name" value="ABC_tran"/>
    <property type="match status" value="1"/>
</dbReference>
<keyword evidence="1" id="KW-0813">Transport</keyword>
<dbReference type="Proteomes" id="UP000283655">
    <property type="component" value="Unassembled WGS sequence"/>
</dbReference>
<protein>
    <submittedName>
        <fullName evidence="5">ABC transporter ATP-binding protein</fullName>
    </submittedName>
</protein>
<dbReference type="GO" id="GO:0140359">
    <property type="term" value="F:ABC-type transporter activity"/>
    <property type="evidence" value="ECO:0007669"/>
    <property type="project" value="UniProtKB-ARBA"/>
</dbReference>
<dbReference type="GO" id="GO:0016887">
    <property type="term" value="F:ATP hydrolysis activity"/>
    <property type="evidence" value="ECO:0007669"/>
    <property type="project" value="InterPro"/>
</dbReference>
<accession>A0A419AYB1</accession>
<dbReference type="InterPro" id="IPR003593">
    <property type="entry name" value="AAA+_ATPase"/>
</dbReference>
<dbReference type="SUPFAM" id="SSF50331">
    <property type="entry name" value="MOP-like"/>
    <property type="match status" value="1"/>
</dbReference>
<feature type="domain" description="ABC transporter" evidence="4">
    <location>
        <begin position="13"/>
        <end position="243"/>
    </location>
</feature>
<dbReference type="AlphaFoldDB" id="A0A419AYB1"/>
<gene>
    <name evidence="5" type="ORF">D5071_06545</name>
</gene>
<dbReference type="PANTHER" id="PTHR42781">
    <property type="entry name" value="SPERMIDINE/PUTRESCINE IMPORT ATP-BINDING PROTEIN POTA"/>
    <property type="match status" value="1"/>
</dbReference>
<dbReference type="RefSeq" id="WP_119873213.1">
    <property type="nucleotide sequence ID" value="NZ_QZDH01000012.1"/>
</dbReference>
<evidence type="ECO:0000256" key="2">
    <source>
        <dbReference type="ARBA" id="ARBA00022741"/>
    </source>
</evidence>
<evidence type="ECO:0000259" key="4">
    <source>
        <dbReference type="PROSITE" id="PS50893"/>
    </source>
</evidence>
<keyword evidence="3 5" id="KW-0067">ATP-binding</keyword>
<dbReference type="InterPro" id="IPR003439">
    <property type="entry name" value="ABC_transporter-like_ATP-bd"/>
</dbReference>
<keyword evidence="2" id="KW-0547">Nucleotide-binding</keyword>
<evidence type="ECO:0000256" key="1">
    <source>
        <dbReference type="ARBA" id="ARBA00022448"/>
    </source>
</evidence>
<organism evidence="5 6">
    <name type="scientific">Pectobacterium carotovorum</name>
    <name type="common">Erwinia carotovora</name>
    <dbReference type="NCBI Taxonomy" id="554"/>
    <lineage>
        <taxon>Bacteria</taxon>
        <taxon>Pseudomonadati</taxon>
        <taxon>Pseudomonadota</taxon>
        <taxon>Gammaproteobacteria</taxon>
        <taxon>Enterobacterales</taxon>
        <taxon>Pectobacteriaceae</taxon>
        <taxon>Pectobacterium</taxon>
    </lineage>
</organism>